<evidence type="ECO:0000313" key="2">
    <source>
        <dbReference type="Proteomes" id="UP001597024"/>
    </source>
</evidence>
<gene>
    <name evidence="1" type="ORF">ACFQ08_14525</name>
</gene>
<feature type="non-terminal residue" evidence="1">
    <location>
        <position position="64"/>
    </location>
</feature>
<proteinExistence type="predicted"/>
<sequence length="64" mass="6907">MAAQIVPLPAVTLVQAAGQFLARRDLDADTIRSYGQTLRRLRHDLGDDTALSLLTPDQAAAVFT</sequence>
<evidence type="ECO:0008006" key="3">
    <source>
        <dbReference type="Google" id="ProtNLM"/>
    </source>
</evidence>
<dbReference type="Proteomes" id="UP001597024">
    <property type="component" value="Unassembled WGS sequence"/>
</dbReference>
<keyword evidence="2" id="KW-1185">Reference proteome</keyword>
<evidence type="ECO:0000313" key="1">
    <source>
        <dbReference type="EMBL" id="MFD0885763.1"/>
    </source>
</evidence>
<comment type="caution">
    <text evidence="1">The sequence shown here is derived from an EMBL/GenBank/DDBJ whole genome shotgun (WGS) entry which is preliminary data.</text>
</comment>
<accession>A0ABW3DPL9</accession>
<reference evidence="2" key="1">
    <citation type="journal article" date="2019" name="Int. J. Syst. Evol. Microbiol.">
        <title>The Global Catalogue of Microorganisms (GCM) 10K type strain sequencing project: providing services to taxonomists for standard genome sequencing and annotation.</title>
        <authorList>
            <consortium name="The Broad Institute Genomics Platform"/>
            <consortium name="The Broad Institute Genome Sequencing Center for Infectious Disease"/>
            <person name="Wu L."/>
            <person name="Ma J."/>
        </authorList>
    </citation>
    <scope>NUCLEOTIDE SEQUENCE [LARGE SCALE GENOMIC DNA]</scope>
    <source>
        <strain evidence="2">CCUG 62974</strain>
    </source>
</reference>
<name>A0ABW3DPL9_9ACTN</name>
<protein>
    <recommendedName>
        <fullName evidence="3">Integrase</fullName>
    </recommendedName>
</protein>
<dbReference type="EMBL" id="JBHTHX010000431">
    <property type="protein sequence ID" value="MFD0885763.1"/>
    <property type="molecule type" value="Genomic_DNA"/>
</dbReference>
<organism evidence="1 2">
    <name type="scientific">Streptosporangium algeriense</name>
    <dbReference type="NCBI Taxonomy" id="1682748"/>
    <lineage>
        <taxon>Bacteria</taxon>
        <taxon>Bacillati</taxon>
        <taxon>Actinomycetota</taxon>
        <taxon>Actinomycetes</taxon>
        <taxon>Streptosporangiales</taxon>
        <taxon>Streptosporangiaceae</taxon>
        <taxon>Streptosporangium</taxon>
    </lineage>
</organism>